<evidence type="ECO:0000256" key="7">
    <source>
        <dbReference type="ARBA" id="ARBA00022927"/>
    </source>
</evidence>
<keyword evidence="3 10" id="KW-0813">Transport</keyword>
<dbReference type="SUPFAM" id="SSF54523">
    <property type="entry name" value="Pili subunits"/>
    <property type="match status" value="1"/>
</dbReference>
<dbReference type="InterPro" id="IPR049031">
    <property type="entry name" value="T2SSK_SAM-like_1st"/>
</dbReference>
<dbReference type="NCBIfam" id="NF037980">
    <property type="entry name" value="T2SS_GspK"/>
    <property type="match status" value="1"/>
</dbReference>
<reference evidence="14 15" key="1">
    <citation type="submission" date="2013-04" db="EMBL/GenBank/DDBJ databases">
        <title>Oceanococcus atlanticus 22II-S10r2 Genome Sequencing.</title>
        <authorList>
            <person name="Lai Q."/>
            <person name="Li G."/>
            <person name="Shao Z."/>
        </authorList>
    </citation>
    <scope>NUCLEOTIDE SEQUENCE [LARGE SCALE GENOMIC DNA]</scope>
    <source>
        <strain evidence="14 15">22II-S10r2</strain>
    </source>
</reference>
<keyword evidence="5 10" id="KW-0997">Cell inner membrane</keyword>
<evidence type="ECO:0000259" key="12">
    <source>
        <dbReference type="Pfam" id="PF03934"/>
    </source>
</evidence>
<feature type="signal peptide" evidence="11">
    <location>
        <begin position="1"/>
        <end position="18"/>
    </location>
</feature>
<dbReference type="Pfam" id="PF03934">
    <property type="entry name" value="T2SSK"/>
    <property type="match status" value="1"/>
</dbReference>
<keyword evidence="15" id="KW-1185">Reference proteome</keyword>
<dbReference type="PANTHER" id="PTHR38831:SF1">
    <property type="entry name" value="TYPE II SECRETION SYSTEM PROTEIN K-RELATED"/>
    <property type="match status" value="1"/>
</dbReference>
<dbReference type="InterPro" id="IPR045584">
    <property type="entry name" value="Pilin-like"/>
</dbReference>
<comment type="caution">
    <text evidence="14">The sequence shown here is derived from an EMBL/GenBank/DDBJ whole genome shotgun (WGS) entry which is preliminary data.</text>
</comment>
<dbReference type="PANTHER" id="PTHR38831">
    <property type="entry name" value="TYPE II SECRETION SYSTEM PROTEIN K"/>
    <property type="match status" value="1"/>
</dbReference>
<comment type="similarity">
    <text evidence="2 10">Belongs to the GSP K family.</text>
</comment>
<evidence type="ECO:0000256" key="5">
    <source>
        <dbReference type="ARBA" id="ARBA00022519"/>
    </source>
</evidence>
<feature type="domain" description="T2SS protein K first SAM-like" evidence="13">
    <location>
        <begin position="94"/>
        <end position="201"/>
    </location>
</feature>
<accession>A0A1Y1SD56</accession>
<dbReference type="Pfam" id="PF21687">
    <property type="entry name" value="T2SSK_1st"/>
    <property type="match status" value="1"/>
</dbReference>
<dbReference type="GO" id="GO:0005886">
    <property type="term" value="C:plasma membrane"/>
    <property type="evidence" value="ECO:0007669"/>
    <property type="project" value="UniProtKB-SubCell"/>
</dbReference>
<dbReference type="AlphaFoldDB" id="A0A1Y1SD56"/>
<evidence type="ECO:0000313" key="15">
    <source>
        <dbReference type="Proteomes" id="UP000192342"/>
    </source>
</evidence>
<feature type="domain" description="T2SS protein K second SAM-like" evidence="12">
    <location>
        <begin position="206"/>
        <end position="264"/>
    </location>
</feature>
<evidence type="ECO:0000256" key="6">
    <source>
        <dbReference type="ARBA" id="ARBA00022692"/>
    </source>
</evidence>
<keyword evidence="9 10" id="KW-0472">Membrane</keyword>
<dbReference type="STRING" id="1317117.ATO7_13148"/>
<keyword evidence="6" id="KW-0812">Transmembrane</keyword>
<proteinExistence type="inferred from homology"/>
<evidence type="ECO:0000256" key="9">
    <source>
        <dbReference type="ARBA" id="ARBA00023136"/>
    </source>
</evidence>
<evidence type="ECO:0000256" key="8">
    <source>
        <dbReference type="ARBA" id="ARBA00022989"/>
    </source>
</evidence>
<evidence type="ECO:0000256" key="3">
    <source>
        <dbReference type="ARBA" id="ARBA00022448"/>
    </source>
</evidence>
<sequence length="306" mass="33765">MALITAVMVVAFASTVAAALMVSQNLAVHRSANMIHQDQAWWYLVGMEQWAGTLLDRDLEDNQFDYLGEAWAQPVDFLPVDEGALSGRLVDLQGRFNLLSVVSGDGVVVEPRKQQLIRLLQNVEGLKSGTAEELAIAIVDWMDQDTEPGFPSGAEDSLYLSKDRPYRTPNRPMASVSELLLVNGVTPKIYAALQPHVTVHPGDHKINVNTATAPVLMSLNENMNPGVVEGLMNKREEVPWETDEQFITDELIAGISMTTEDITVKTHYFQAEAAAMIGNVRLSYVSLLERLEGARTRPIAHSRNTL</sequence>
<organism evidence="14 15">
    <name type="scientific">Oceanococcus atlanticus</name>
    <dbReference type="NCBI Taxonomy" id="1317117"/>
    <lineage>
        <taxon>Bacteria</taxon>
        <taxon>Pseudomonadati</taxon>
        <taxon>Pseudomonadota</taxon>
        <taxon>Gammaproteobacteria</taxon>
        <taxon>Chromatiales</taxon>
        <taxon>Oceanococcaceae</taxon>
        <taxon>Oceanococcus</taxon>
    </lineage>
</organism>
<dbReference type="SUPFAM" id="SSF158544">
    <property type="entry name" value="GspK insert domain-like"/>
    <property type="match status" value="1"/>
</dbReference>
<evidence type="ECO:0000313" key="14">
    <source>
        <dbReference type="EMBL" id="ORE86245.1"/>
    </source>
</evidence>
<gene>
    <name evidence="14" type="ORF">ATO7_13148</name>
</gene>
<dbReference type="Gene3D" id="3.30.1300.30">
    <property type="entry name" value="GSPII I/J protein-like"/>
    <property type="match status" value="1"/>
</dbReference>
<dbReference type="Gene3D" id="1.10.40.60">
    <property type="entry name" value="EpsJ-like"/>
    <property type="match status" value="2"/>
</dbReference>
<comment type="subcellular location">
    <subcellularLocation>
        <location evidence="1 10">Cell inner membrane</location>
    </subcellularLocation>
</comment>
<feature type="chain" id="PRO_5012530734" description="Type II secretion system protein K" evidence="11">
    <location>
        <begin position="19"/>
        <end position="306"/>
    </location>
</feature>
<keyword evidence="11" id="KW-0732">Signal</keyword>
<evidence type="ECO:0000256" key="11">
    <source>
        <dbReference type="SAM" id="SignalP"/>
    </source>
</evidence>
<evidence type="ECO:0000256" key="2">
    <source>
        <dbReference type="ARBA" id="ARBA00007246"/>
    </source>
</evidence>
<evidence type="ECO:0000256" key="10">
    <source>
        <dbReference type="PIRNR" id="PIRNR002786"/>
    </source>
</evidence>
<dbReference type="Proteomes" id="UP000192342">
    <property type="component" value="Unassembled WGS sequence"/>
</dbReference>
<dbReference type="InterPro" id="IPR049179">
    <property type="entry name" value="T2SSK_SAM-like_2nd"/>
</dbReference>
<evidence type="ECO:0000256" key="1">
    <source>
        <dbReference type="ARBA" id="ARBA00004533"/>
    </source>
</evidence>
<dbReference type="GO" id="GO:0009306">
    <property type="term" value="P:protein secretion"/>
    <property type="evidence" value="ECO:0007669"/>
    <property type="project" value="InterPro"/>
</dbReference>
<name>A0A1Y1SD56_9GAMM</name>
<dbReference type="EMBL" id="AQQV01000003">
    <property type="protein sequence ID" value="ORE86245.1"/>
    <property type="molecule type" value="Genomic_DNA"/>
</dbReference>
<keyword evidence="4 10" id="KW-1003">Cell membrane</keyword>
<dbReference type="InterPro" id="IPR005628">
    <property type="entry name" value="GspK"/>
</dbReference>
<keyword evidence="7" id="KW-0653">Protein transport</keyword>
<evidence type="ECO:0000259" key="13">
    <source>
        <dbReference type="Pfam" id="PF21687"/>
    </source>
</evidence>
<keyword evidence="8" id="KW-1133">Transmembrane helix</keyword>
<protein>
    <recommendedName>
        <fullName evidence="10">Type II secretion system protein K</fullName>
    </recommendedName>
</protein>
<evidence type="ECO:0000256" key="4">
    <source>
        <dbReference type="ARBA" id="ARBA00022475"/>
    </source>
</evidence>
<dbReference type="PIRSF" id="PIRSF002786">
    <property type="entry name" value="XcpX"/>
    <property type="match status" value="1"/>
</dbReference>
<dbReference type="InterPro" id="IPR038072">
    <property type="entry name" value="GspK_central_sf"/>
</dbReference>